<name>A0A411HIU1_9GAMM</name>
<protein>
    <submittedName>
        <fullName evidence="1">Uncharacterized protein</fullName>
    </submittedName>
</protein>
<keyword evidence="2" id="KW-1185">Reference proteome</keyword>
<dbReference type="Proteomes" id="UP000291562">
    <property type="component" value="Chromosome"/>
</dbReference>
<sequence>MRMHMLRVISIDPLFPDDDHHMDVAANDAECGPVLLQPLKIAAIETSLAVSENDAYWLGGYAGI</sequence>
<organism evidence="1 2">
    <name type="scientific">Pseudolysobacter antarcticus</name>
    <dbReference type="NCBI Taxonomy" id="2511995"/>
    <lineage>
        <taxon>Bacteria</taxon>
        <taxon>Pseudomonadati</taxon>
        <taxon>Pseudomonadota</taxon>
        <taxon>Gammaproteobacteria</taxon>
        <taxon>Lysobacterales</taxon>
        <taxon>Rhodanobacteraceae</taxon>
        <taxon>Pseudolysobacter</taxon>
    </lineage>
</organism>
<proteinExistence type="predicted"/>
<reference evidence="1 2" key="1">
    <citation type="submission" date="2019-01" db="EMBL/GenBank/DDBJ databases">
        <title>Pseudolysobacter antarctica gen. nov., sp. nov., isolated from Fildes Peninsula, Antarctica.</title>
        <authorList>
            <person name="Wei Z."/>
            <person name="Peng F."/>
        </authorList>
    </citation>
    <scope>NUCLEOTIDE SEQUENCE [LARGE SCALE GENOMIC DNA]</scope>
    <source>
        <strain evidence="1 2">AQ6-296</strain>
    </source>
</reference>
<dbReference type="EMBL" id="CP035704">
    <property type="protein sequence ID" value="QBB70310.1"/>
    <property type="molecule type" value="Genomic_DNA"/>
</dbReference>
<accession>A0A411HIU1</accession>
<evidence type="ECO:0000313" key="2">
    <source>
        <dbReference type="Proteomes" id="UP000291562"/>
    </source>
</evidence>
<dbReference type="OrthoDB" id="5957473at2"/>
<gene>
    <name evidence="1" type="ORF">ELE36_08005</name>
</gene>
<dbReference type="RefSeq" id="WP_129832569.1">
    <property type="nucleotide sequence ID" value="NZ_CP035704.1"/>
</dbReference>
<dbReference type="KEGG" id="xbc:ELE36_08005"/>
<dbReference type="AlphaFoldDB" id="A0A411HIU1"/>
<evidence type="ECO:0000313" key="1">
    <source>
        <dbReference type="EMBL" id="QBB70310.1"/>
    </source>
</evidence>